<organism evidence="1">
    <name type="scientific">Eutreptiella gymnastica</name>
    <dbReference type="NCBI Taxonomy" id="73025"/>
    <lineage>
        <taxon>Eukaryota</taxon>
        <taxon>Discoba</taxon>
        <taxon>Euglenozoa</taxon>
        <taxon>Euglenida</taxon>
        <taxon>Spirocuta</taxon>
        <taxon>Euglenophyceae</taxon>
        <taxon>Eutreptiales</taxon>
        <taxon>Eutreptiaceae</taxon>
        <taxon>Eutreptiella</taxon>
    </lineage>
</organism>
<evidence type="ECO:0000313" key="1">
    <source>
        <dbReference type="EMBL" id="CAE0800337.1"/>
    </source>
</evidence>
<gene>
    <name evidence="1" type="ORF">EGYM00163_LOCUS11458</name>
</gene>
<dbReference type="AlphaFoldDB" id="A0A7S4FL17"/>
<dbReference type="PANTHER" id="PTHR46601">
    <property type="entry name" value="ULP_PROTEASE DOMAIN-CONTAINING PROTEIN"/>
    <property type="match status" value="1"/>
</dbReference>
<dbReference type="PANTHER" id="PTHR46601:SF1">
    <property type="entry name" value="ADF-H DOMAIN-CONTAINING PROTEIN"/>
    <property type="match status" value="1"/>
</dbReference>
<proteinExistence type="predicted"/>
<accession>A0A7S4FL17</accession>
<reference evidence="1" key="1">
    <citation type="submission" date="2021-01" db="EMBL/GenBank/DDBJ databases">
        <authorList>
            <person name="Corre E."/>
            <person name="Pelletier E."/>
            <person name="Niang G."/>
            <person name="Scheremetjew M."/>
            <person name="Finn R."/>
            <person name="Kale V."/>
            <person name="Holt S."/>
            <person name="Cochrane G."/>
            <person name="Meng A."/>
            <person name="Brown T."/>
            <person name="Cohen L."/>
        </authorList>
    </citation>
    <scope>NUCLEOTIDE SEQUENCE</scope>
    <source>
        <strain evidence="1">CCMP1594</strain>
    </source>
</reference>
<protein>
    <submittedName>
        <fullName evidence="1">Uncharacterized protein</fullName>
    </submittedName>
</protein>
<sequence length="287" mass="32913">MNSGLEDLLRHHFRASWINKMIEHLRARPNQGQLQIHIDFPERQELGARATVAQQEYHKRKILLLVLALTWTCVGEATQKSHCCCYIGDGSLDKSQGVIEEAIQDAVTWAMRKGGVAQVLYLSDRARREFSNASIMMWLSNHEKKFGLGAEWMFTEPDHGKSDCDGLGAGIKTMLYEWFGTLERMPTPHECVQFLWDHTKGVPIRGKYAKYKEYRFQVLEGKKPTTHAAETIKGITKSFHWKSIGKPNHVMARTLPCFCDLCKAKRFDACKNKGYVGSWQPIEVKRK</sequence>
<dbReference type="EMBL" id="HBJA01034074">
    <property type="protein sequence ID" value="CAE0800337.1"/>
    <property type="molecule type" value="Transcribed_RNA"/>
</dbReference>
<name>A0A7S4FL17_9EUGL</name>